<dbReference type="KEGG" id="pka:PQ456_07505"/>
<dbReference type="InterPro" id="IPR015045">
    <property type="entry name" value="MPT-1-like_LmxM"/>
</dbReference>
<evidence type="ECO:0000313" key="2">
    <source>
        <dbReference type="Proteomes" id="UP001220509"/>
    </source>
</evidence>
<evidence type="ECO:0000313" key="1">
    <source>
        <dbReference type="EMBL" id="WCT57343.1"/>
    </source>
</evidence>
<proteinExistence type="predicted"/>
<dbReference type="AlphaFoldDB" id="A0AAX3M7M5"/>
<dbReference type="PANTHER" id="PTHR37036">
    <property type="match status" value="1"/>
</dbReference>
<organism evidence="1 2">
    <name type="scientific">Paenibacillus kyungheensis</name>
    <dbReference type="NCBI Taxonomy" id="1452732"/>
    <lineage>
        <taxon>Bacteria</taxon>
        <taxon>Bacillati</taxon>
        <taxon>Bacillota</taxon>
        <taxon>Bacilli</taxon>
        <taxon>Bacillales</taxon>
        <taxon>Paenibacillaceae</taxon>
        <taxon>Paenibacillus</taxon>
    </lineage>
</organism>
<keyword evidence="2" id="KW-1185">Reference proteome</keyword>
<dbReference type="InterPro" id="IPR023296">
    <property type="entry name" value="Glyco_hydro_beta-prop_sf"/>
</dbReference>
<dbReference type="SUPFAM" id="SSF75005">
    <property type="entry name" value="Arabinanase/levansucrase/invertase"/>
    <property type="match status" value="1"/>
</dbReference>
<dbReference type="Proteomes" id="UP001220509">
    <property type="component" value="Chromosome"/>
</dbReference>
<dbReference type="Pfam" id="PF08950">
    <property type="entry name" value="DUF1861"/>
    <property type="match status" value="1"/>
</dbReference>
<dbReference type="RefSeq" id="WP_273615563.1">
    <property type="nucleotide sequence ID" value="NZ_CP117416.1"/>
</dbReference>
<reference evidence="1 2" key="1">
    <citation type="submission" date="2023-02" db="EMBL/GenBank/DDBJ databases">
        <title>Genome sequence of Paenibacillus kyungheensis KACC 18744.</title>
        <authorList>
            <person name="Kim S."/>
            <person name="Heo J."/>
            <person name="Kwon S.-W."/>
        </authorList>
    </citation>
    <scope>NUCLEOTIDE SEQUENCE [LARGE SCALE GENOMIC DNA]</scope>
    <source>
        <strain evidence="1 2">KACC 18744</strain>
    </source>
</reference>
<dbReference type="PANTHER" id="PTHR37036:SF2">
    <property type="entry name" value="DUF1861 FAMILY PROTEIN"/>
    <property type="match status" value="1"/>
</dbReference>
<protein>
    <submittedName>
        <fullName evidence="1">DUF1861 family protein</fullName>
    </submittedName>
</protein>
<sequence length="320" mass="36494">MMKLEWDIKTCRELLLEYTPAKEKGTKIHFTGVDNLDVYNITAPFWNEGELYIAGRVEARNSEDSEVIFFTRNGDVWEPKEDLTPFQLQDPFITRLDNELIFGGVEIYRNQEPDHKIIGWRTLLYRGKTIRDFEYAVSGPWSMKDLRLNEMADGNIAVFSRPFGVEGAVALIGFGIFESFQNLSESNIISAPVFKDQFDKNEWGGANEIHLLKNGLLGVLGHIAYRDEQKMLHYHAMSFVVNPWTREKSAMKIIAVRSDFPEGPAKRPDLVDVIFSGGMTREANDRAILYVGASDVESYCLDIPDPFTEYEQIVLAEAMS</sequence>
<dbReference type="EMBL" id="CP117416">
    <property type="protein sequence ID" value="WCT57343.1"/>
    <property type="molecule type" value="Genomic_DNA"/>
</dbReference>
<accession>A0AAX3M7M5</accession>
<name>A0AAX3M7M5_9BACL</name>
<dbReference type="Gene3D" id="2.115.10.20">
    <property type="entry name" value="Glycosyl hydrolase domain, family 43"/>
    <property type="match status" value="1"/>
</dbReference>
<gene>
    <name evidence="1" type="ORF">PQ456_07505</name>
</gene>